<reference evidence="2 3" key="1">
    <citation type="journal article" date="2017" name="Curr. Biol.">
        <title>The Evolution of Venom by Co-option of Single-Copy Genes.</title>
        <authorList>
            <person name="Martinson E.O."/>
            <person name="Mrinalini"/>
            <person name="Kelkar Y.D."/>
            <person name="Chang C.H."/>
            <person name="Werren J.H."/>
        </authorList>
    </citation>
    <scope>NUCLEOTIDE SEQUENCE [LARGE SCALE GENOMIC DNA]</scope>
    <source>
        <strain evidence="2 3">Alberta</strain>
        <tissue evidence="2">Whole body</tissue>
    </source>
</reference>
<protein>
    <submittedName>
        <fullName evidence="2">Uncharacterized protein</fullName>
    </submittedName>
</protein>
<feature type="compositionally biased region" description="Basic and acidic residues" evidence="1">
    <location>
        <begin position="173"/>
        <end position="187"/>
    </location>
</feature>
<feature type="region of interest" description="Disordered" evidence="1">
    <location>
        <begin position="1"/>
        <end position="20"/>
    </location>
</feature>
<evidence type="ECO:0000313" key="2">
    <source>
        <dbReference type="EMBL" id="OXU17001.1"/>
    </source>
</evidence>
<dbReference type="EMBL" id="NNAY01005097">
    <property type="protein sequence ID" value="OXU17001.1"/>
    <property type="molecule type" value="Genomic_DNA"/>
</dbReference>
<organism evidence="2 3">
    <name type="scientific">Trichomalopsis sarcophagae</name>
    <dbReference type="NCBI Taxonomy" id="543379"/>
    <lineage>
        <taxon>Eukaryota</taxon>
        <taxon>Metazoa</taxon>
        <taxon>Ecdysozoa</taxon>
        <taxon>Arthropoda</taxon>
        <taxon>Hexapoda</taxon>
        <taxon>Insecta</taxon>
        <taxon>Pterygota</taxon>
        <taxon>Neoptera</taxon>
        <taxon>Endopterygota</taxon>
        <taxon>Hymenoptera</taxon>
        <taxon>Apocrita</taxon>
        <taxon>Proctotrupomorpha</taxon>
        <taxon>Chalcidoidea</taxon>
        <taxon>Pteromalidae</taxon>
        <taxon>Pteromalinae</taxon>
        <taxon>Trichomalopsis</taxon>
    </lineage>
</organism>
<gene>
    <name evidence="2" type="ORF">TSAR_006386</name>
</gene>
<dbReference type="AlphaFoldDB" id="A0A232EF72"/>
<proteinExistence type="predicted"/>
<feature type="compositionally biased region" description="Basic and acidic residues" evidence="1">
    <location>
        <begin position="196"/>
        <end position="206"/>
    </location>
</feature>
<feature type="region of interest" description="Disordered" evidence="1">
    <location>
        <begin position="161"/>
        <end position="212"/>
    </location>
</feature>
<accession>A0A232EF72</accession>
<comment type="caution">
    <text evidence="2">The sequence shown here is derived from an EMBL/GenBank/DDBJ whole genome shotgun (WGS) entry which is preliminary data.</text>
</comment>
<sequence>NHHASTFESAAGTDKDEEDVEEFDTICDDIEKSDTFYRNSPYYVEFNKIMTDEQTIAIKRNDKDFSAKEINPFYAPDFMEKVITKWMPYAILWSSLDLDIFAPGISRVSNAYVESSNKTMKELVLKGYSQSSIGNVVRALKTDQESTRALIAVNEKLTGSKKSRKRPLYPTVESEKKDASRETKSRNTVEQSQFKSEADEISAERKSNKKRK</sequence>
<name>A0A232EF72_9HYME</name>
<dbReference type="Proteomes" id="UP000215335">
    <property type="component" value="Unassembled WGS sequence"/>
</dbReference>
<evidence type="ECO:0000256" key="1">
    <source>
        <dbReference type="SAM" id="MobiDB-lite"/>
    </source>
</evidence>
<feature type="non-terminal residue" evidence="2">
    <location>
        <position position="1"/>
    </location>
</feature>
<keyword evidence="3" id="KW-1185">Reference proteome</keyword>
<evidence type="ECO:0000313" key="3">
    <source>
        <dbReference type="Proteomes" id="UP000215335"/>
    </source>
</evidence>